<reference evidence="1" key="1">
    <citation type="submission" date="2022-12" db="EMBL/GenBank/DDBJ databases">
        <title>Genome Sequence of Lasiodiplodia mahajangana.</title>
        <authorList>
            <person name="Buettner E."/>
        </authorList>
    </citation>
    <scope>NUCLEOTIDE SEQUENCE</scope>
    <source>
        <strain evidence="1">VT137</strain>
    </source>
</reference>
<name>A0ACC2K1G4_9PEZI</name>
<dbReference type="EMBL" id="JAPUUL010000007">
    <property type="protein sequence ID" value="KAJ8133514.1"/>
    <property type="molecule type" value="Genomic_DNA"/>
</dbReference>
<proteinExistence type="predicted"/>
<accession>A0ACC2K1G4</accession>
<protein>
    <submittedName>
        <fullName evidence="1">Uncharacterized protein</fullName>
    </submittedName>
</protein>
<organism evidence="1 2">
    <name type="scientific">Lasiodiplodia mahajangana</name>
    <dbReference type="NCBI Taxonomy" id="1108764"/>
    <lineage>
        <taxon>Eukaryota</taxon>
        <taxon>Fungi</taxon>
        <taxon>Dikarya</taxon>
        <taxon>Ascomycota</taxon>
        <taxon>Pezizomycotina</taxon>
        <taxon>Dothideomycetes</taxon>
        <taxon>Dothideomycetes incertae sedis</taxon>
        <taxon>Botryosphaeriales</taxon>
        <taxon>Botryosphaeriaceae</taxon>
        <taxon>Lasiodiplodia</taxon>
    </lineage>
</organism>
<evidence type="ECO:0000313" key="2">
    <source>
        <dbReference type="Proteomes" id="UP001153332"/>
    </source>
</evidence>
<comment type="caution">
    <text evidence="1">The sequence shown here is derived from an EMBL/GenBank/DDBJ whole genome shotgun (WGS) entry which is preliminary data.</text>
</comment>
<evidence type="ECO:0000313" key="1">
    <source>
        <dbReference type="EMBL" id="KAJ8133514.1"/>
    </source>
</evidence>
<sequence length="445" mass="50771">MNRSHDELGISLEEATAKIRRLENENRQLSRDLEDHKGCRFDILQQENDIPEQRVKEAFIRIFDGVNSWIDDVSRDETFDFKAGYAKAMQRANRRTLFRELGLESGCLEMPWAMKLGGLETCHYVVLSLAITHFIVTDVFEANPECESRDLFPPGISPEQRDLIKRVESVMGSDSNKVKGDKNRYSKWRGETISALTRTKEYGELWNEKTMKFDKDLKIDLEEWVDGNKFAEHFRSLRHKVLDPAYEFLHTVGCSGKTYRLCLERIAPGSIPPSDRSWNFKDMATWRMVSSSEVTGSIRSLYPGLVRKGYSGHRDLVLVKPVALGYRQLELQPQFSTPRPRTGNSSPVQSNNKSVEGTAASRSRGKALRMDQAQERPPHQPPRDQRGLEHRQPKIENSLLVTIGKSVMGPSKVPSSPNSRARPRTPTKNGGRQLSKLRENQKATM</sequence>
<dbReference type="Proteomes" id="UP001153332">
    <property type="component" value="Unassembled WGS sequence"/>
</dbReference>
<keyword evidence="2" id="KW-1185">Reference proteome</keyword>
<gene>
    <name evidence="1" type="ORF">O1611_g104</name>
</gene>